<dbReference type="eggNOG" id="COG3941">
    <property type="taxonomic scope" value="Bacteria"/>
</dbReference>
<evidence type="ECO:0000313" key="3">
    <source>
        <dbReference type="EMBL" id="ACL56995.1"/>
    </source>
</evidence>
<dbReference type="HOGENOM" id="CLU_407584_0_0_5"/>
<dbReference type="RefSeq" id="WP_015928684.1">
    <property type="nucleotide sequence ID" value="NC_011894.1"/>
</dbReference>
<sequence length="735" mass="76705">MAEPLVIQFAADTSRAQSAMASLASSIAGNMASVAVSMSGAAANSNSLGRTLDAVQRNAQRAAGAVGTDLRTIATATATAATAEKATLEGIVRAFTASAAASQTAQATVQAGLAGTTSSIALIAAQIPTLQTLFRAFIAFEIAKLVFEGVASSIDQARQHVEEFVKIGRDAERVGVGAEFFQRATLSAEKYGLTVDQVTQALRHAREAAEIRIGEGKDASNTSSFSNRLEQNVRAGNLTAADKALFDNAASQEAKIRVVLDLIDKLRAEARDPAAFDLAGKFFGADFERRLRDGIDLTGKLREAITSTSTTVAGIRIVGEDEIERANQLDAKAKDIANTFATALAPIQRDISNAVLDTYQAFLNVEAVIARVVTIAVDLYKQISAVVGEIKGFVNSIPYIGKVLTAGNVLTAAQEALRAVGALPPEEQGPPAPVTVRVSPRGGANANPLPSLHSRGGGSSSESLDAVETLINQLEKARDTAKAELDNVTQTNIEREKAVALAKAEAAAREDVKRRKRDSADLTEDERTRVLAAAEAMQRYKDAATDAQQALRQTADAARYFGDAAANGFADAVLEGKNLGDVLSSLIKQFERSALQALFTGQGPLAGFFGTAPAASAGSSAVGGLAGWATQEVKASGFGDFVSSFFRANGGPVQAGRAYTVGELGRELFVPNQDGRVIPIARGAGPPAAADGASRARPIQVSMVVQTPDAPSFARSEAQITAALYRAVQRGMRSG</sequence>
<proteinExistence type="predicted"/>
<dbReference type="eggNOG" id="COG1511">
    <property type="taxonomic scope" value="Bacteria"/>
</dbReference>
<dbReference type="KEGG" id="mno:Mnod_2008"/>
<evidence type="ECO:0000256" key="2">
    <source>
        <dbReference type="SAM" id="MobiDB-lite"/>
    </source>
</evidence>
<dbReference type="STRING" id="460265.Mnod_2008"/>
<accession>B8ITA9</accession>
<gene>
    <name evidence="3" type="ordered locus">Mnod_2008</name>
</gene>
<name>B8ITA9_METNO</name>
<keyword evidence="4" id="KW-1185">Reference proteome</keyword>
<evidence type="ECO:0000256" key="1">
    <source>
        <dbReference type="SAM" id="Coils"/>
    </source>
</evidence>
<feature type="region of interest" description="Disordered" evidence="2">
    <location>
        <begin position="423"/>
        <end position="463"/>
    </location>
</feature>
<organism evidence="3 4">
    <name type="scientific">Methylobacterium nodulans (strain LMG 21967 / CNCM I-2342 / ORS 2060)</name>
    <dbReference type="NCBI Taxonomy" id="460265"/>
    <lineage>
        <taxon>Bacteria</taxon>
        <taxon>Pseudomonadati</taxon>
        <taxon>Pseudomonadota</taxon>
        <taxon>Alphaproteobacteria</taxon>
        <taxon>Hyphomicrobiales</taxon>
        <taxon>Methylobacteriaceae</taxon>
        <taxon>Methylobacterium</taxon>
    </lineage>
</organism>
<keyword evidence="1" id="KW-0175">Coiled coil</keyword>
<dbReference type="OrthoDB" id="7980311at2"/>
<feature type="coiled-coil region" evidence="1">
    <location>
        <begin position="464"/>
        <end position="491"/>
    </location>
</feature>
<dbReference type="Proteomes" id="UP000008207">
    <property type="component" value="Chromosome"/>
</dbReference>
<dbReference type="EMBL" id="CP001349">
    <property type="protein sequence ID" value="ACL56995.1"/>
    <property type="molecule type" value="Genomic_DNA"/>
</dbReference>
<dbReference type="AlphaFoldDB" id="B8ITA9"/>
<reference evidence="3 4" key="1">
    <citation type="submission" date="2009-01" db="EMBL/GenBank/DDBJ databases">
        <title>Complete sequence of chromosome of Methylobacterium nodulans ORS 2060.</title>
        <authorList>
            <consortium name="US DOE Joint Genome Institute"/>
            <person name="Lucas S."/>
            <person name="Copeland A."/>
            <person name="Lapidus A."/>
            <person name="Glavina del Rio T."/>
            <person name="Dalin E."/>
            <person name="Tice H."/>
            <person name="Bruce D."/>
            <person name="Goodwin L."/>
            <person name="Pitluck S."/>
            <person name="Sims D."/>
            <person name="Brettin T."/>
            <person name="Detter J.C."/>
            <person name="Han C."/>
            <person name="Larimer F."/>
            <person name="Land M."/>
            <person name="Hauser L."/>
            <person name="Kyrpides N."/>
            <person name="Ivanova N."/>
            <person name="Marx C.J."/>
            <person name="Richardson P."/>
        </authorList>
    </citation>
    <scope>NUCLEOTIDE SEQUENCE [LARGE SCALE GENOMIC DNA]</scope>
    <source>
        <strain evidence="4">LMG 21967 / CNCM I-2342 / ORS 2060</strain>
    </source>
</reference>
<evidence type="ECO:0000313" key="4">
    <source>
        <dbReference type="Proteomes" id="UP000008207"/>
    </source>
</evidence>
<evidence type="ECO:0008006" key="5">
    <source>
        <dbReference type="Google" id="ProtNLM"/>
    </source>
</evidence>
<protein>
    <recommendedName>
        <fullName evidence="5">Bacteriophage tail tape measure C-terminal domain-containing protein</fullName>
    </recommendedName>
</protein>